<organism evidence="2 3">
    <name type="scientific">Candidatus Fimimorpha faecalis</name>
    <dbReference type="NCBI Taxonomy" id="2840824"/>
    <lineage>
        <taxon>Bacteria</taxon>
        <taxon>Bacillati</taxon>
        <taxon>Bacillota</taxon>
        <taxon>Clostridia</taxon>
        <taxon>Eubacteriales</taxon>
        <taxon>Candidatus Fimimorpha</taxon>
    </lineage>
</organism>
<name>A0A9D1EDQ8_9FIRM</name>
<evidence type="ECO:0000256" key="1">
    <source>
        <dbReference type="SAM" id="Phobius"/>
    </source>
</evidence>
<reference evidence="2" key="1">
    <citation type="submission" date="2020-10" db="EMBL/GenBank/DDBJ databases">
        <authorList>
            <person name="Gilroy R."/>
        </authorList>
    </citation>
    <scope>NUCLEOTIDE SEQUENCE</scope>
    <source>
        <strain evidence="2">ChiW13-3771</strain>
    </source>
</reference>
<reference evidence="2" key="2">
    <citation type="journal article" date="2021" name="PeerJ">
        <title>Extensive microbial diversity within the chicken gut microbiome revealed by metagenomics and culture.</title>
        <authorList>
            <person name="Gilroy R."/>
            <person name="Ravi A."/>
            <person name="Getino M."/>
            <person name="Pursley I."/>
            <person name="Horton D.L."/>
            <person name="Alikhan N.F."/>
            <person name="Baker D."/>
            <person name="Gharbi K."/>
            <person name="Hall N."/>
            <person name="Watson M."/>
            <person name="Adriaenssens E.M."/>
            <person name="Foster-Nyarko E."/>
            <person name="Jarju S."/>
            <person name="Secka A."/>
            <person name="Antonio M."/>
            <person name="Oren A."/>
            <person name="Chaudhuri R.R."/>
            <person name="La Ragione R."/>
            <person name="Hildebrand F."/>
            <person name="Pallen M.J."/>
        </authorList>
    </citation>
    <scope>NUCLEOTIDE SEQUENCE</scope>
    <source>
        <strain evidence="2">ChiW13-3771</strain>
    </source>
</reference>
<feature type="transmembrane region" description="Helical" evidence="1">
    <location>
        <begin position="82"/>
        <end position="101"/>
    </location>
</feature>
<keyword evidence="1" id="KW-0472">Membrane</keyword>
<protein>
    <submittedName>
        <fullName evidence="2">Uncharacterized protein</fullName>
    </submittedName>
</protein>
<gene>
    <name evidence="2" type="ORF">IAC96_05945</name>
</gene>
<evidence type="ECO:0000313" key="2">
    <source>
        <dbReference type="EMBL" id="HIR88476.1"/>
    </source>
</evidence>
<keyword evidence="1" id="KW-1133">Transmembrane helix</keyword>
<keyword evidence="1" id="KW-0812">Transmembrane</keyword>
<comment type="caution">
    <text evidence="2">The sequence shown here is derived from an EMBL/GenBank/DDBJ whole genome shotgun (WGS) entry which is preliminary data.</text>
</comment>
<proteinExistence type="predicted"/>
<dbReference type="Proteomes" id="UP000824201">
    <property type="component" value="Unassembled WGS sequence"/>
</dbReference>
<feature type="transmembrane region" description="Helical" evidence="1">
    <location>
        <begin position="50"/>
        <end position="70"/>
    </location>
</feature>
<dbReference type="EMBL" id="DVHN01000066">
    <property type="protein sequence ID" value="HIR88476.1"/>
    <property type="molecule type" value="Genomic_DNA"/>
</dbReference>
<accession>A0A9D1EDQ8</accession>
<dbReference type="AlphaFoldDB" id="A0A9D1EDQ8"/>
<feature type="transmembrane region" description="Helical" evidence="1">
    <location>
        <begin position="143"/>
        <end position="160"/>
    </location>
</feature>
<feature type="transmembrane region" description="Helical" evidence="1">
    <location>
        <begin position="7"/>
        <end position="30"/>
    </location>
</feature>
<evidence type="ECO:0000313" key="3">
    <source>
        <dbReference type="Proteomes" id="UP000824201"/>
    </source>
</evidence>
<sequence length="166" mass="18975">MKKNIFVVPILSLVAGVISNLVFRVIVRIMDMIIYITTPEGQIMESGGNYNYIIFAISVVLIILMGILLRKWDFDKITIFKSVTVLAVYIVVILVVFGIYYETTETSTPGAVLLEMRLSYPFSVYESIRSIILGINRNMMDFWIDRIAIVLFPYVLVLFGKSRKES</sequence>